<feature type="transmembrane region" description="Helical" evidence="2">
    <location>
        <begin position="1758"/>
        <end position="1781"/>
    </location>
</feature>
<feature type="transmembrane region" description="Helical" evidence="2">
    <location>
        <begin position="1309"/>
        <end position="1327"/>
    </location>
</feature>
<feature type="transmembrane region" description="Helical" evidence="2">
    <location>
        <begin position="1702"/>
        <end position="1724"/>
    </location>
</feature>
<dbReference type="SUPFAM" id="SSF103473">
    <property type="entry name" value="MFS general substrate transporter"/>
    <property type="match status" value="2"/>
</dbReference>
<feature type="region of interest" description="Disordered" evidence="1">
    <location>
        <begin position="804"/>
        <end position="849"/>
    </location>
</feature>
<gene>
    <name evidence="3" type="ORF">FOZ61_010983</name>
</gene>
<name>A0A7J6M1C9_PEROL</name>
<feature type="transmembrane region" description="Helical" evidence="2">
    <location>
        <begin position="630"/>
        <end position="652"/>
    </location>
</feature>
<feature type="transmembrane region" description="Helical" evidence="2">
    <location>
        <begin position="664"/>
        <end position="683"/>
    </location>
</feature>
<dbReference type="Proteomes" id="UP000570595">
    <property type="component" value="Unassembled WGS sequence"/>
</dbReference>
<feature type="transmembrane region" description="Helical" evidence="2">
    <location>
        <begin position="436"/>
        <end position="457"/>
    </location>
</feature>
<dbReference type="OrthoDB" id="10595011at2759"/>
<feature type="transmembrane region" description="Helical" evidence="2">
    <location>
        <begin position="1958"/>
        <end position="1984"/>
    </location>
</feature>
<feature type="transmembrane region" description="Helical" evidence="2">
    <location>
        <begin position="903"/>
        <end position="923"/>
    </location>
</feature>
<dbReference type="EMBL" id="JABAHT010000096">
    <property type="protein sequence ID" value="KAF4665349.1"/>
    <property type="molecule type" value="Genomic_DNA"/>
</dbReference>
<evidence type="ECO:0000256" key="2">
    <source>
        <dbReference type="SAM" id="Phobius"/>
    </source>
</evidence>
<feature type="region of interest" description="Disordered" evidence="1">
    <location>
        <begin position="95"/>
        <end position="175"/>
    </location>
</feature>
<keyword evidence="2" id="KW-0472">Membrane</keyword>
<accession>A0A7J6M1C9</accession>
<feature type="transmembrane region" description="Helical" evidence="2">
    <location>
        <begin position="1667"/>
        <end position="1690"/>
    </location>
</feature>
<evidence type="ECO:0000313" key="4">
    <source>
        <dbReference type="Proteomes" id="UP000570595"/>
    </source>
</evidence>
<feature type="compositionally biased region" description="Polar residues" evidence="1">
    <location>
        <begin position="1462"/>
        <end position="1473"/>
    </location>
</feature>
<feature type="compositionally biased region" description="Basic residues" evidence="1">
    <location>
        <begin position="95"/>
        <end position="105"/>
    </location>
</feature>
<feature type="transmembrane region" description="Helical" evidence="2">
    <location>
        <begin position="1793"/>
        <end position="1814"/>
    </location>
</feature>
<keyword evidence="2" id="KW-0812">Transmembrane</keyword>
<feature type="transmembrane region" description="Helical" evidence="2">
    <location>
        <begin position="1251"/>
        <end position="1271"/>
    </location>
</feature>
<feature type="transmembrane region" description="Helical" evidence="2">
    <location>
        <begin position="501"/>
        <end position="523"/>
    </location>
</feature>
<organism evidence="3 4">
    <name type="scientific">Perkinsus olseni</name>
    <name type="common">Perkinsus atlanticus</name>
    <dbReference type="NCBI Taxonomy" id="32597"/>
    <lineage>
        <taxon>Eukaryota</taxon>
        <taxon>Sar</taxon>
        <taxon>Alveolata</taxon>
        <taxon>Perkinsozoa</taxon>
        <taxon>Perkinsea</taxon>
        <taxon>Perkinsida</taxon>
        <taxon>Perkinsidae</taxon>
        <taxon>Perkinsus</taxon>
    </lineage>
</organism>
<feature type="transmembrane region" description="Helical" evidence="2">
    <location>
        <begin position="1878"/>
        <end position="1898"/>
    </location>
</feature>
<feature type="transmembrane region" description="Helical" evidence="2">
    <location>
        <begin position="930"/>
        <end position="947"/>
    </location>
</feature>
<feature type="compositionally biased region" description="Low complexity" evidence="1">
    <location>
        <begin position="1444"/>
        <end position="1453"/>
    </location>
</feature>
<feature type="transmembrane region" description="Helical" evidence="2">
    <location>
        <begin position="1190"/>
        <end position="1213"/>
    </location>
</feature>
<keyword evidence="2" id="KW-1133">Transmembrane helix</keyword>
<feature type="transmembrane region" description="Helical" evidence="2">
    <location>
        <begin position="1124"/>
        <end position="1147"/>
    </location>
</feature>
<reference evidence="3 4" key="1">
    <citation type="submission" date="2020-04" db="EMBL/GenBank/DDBJ databases">
        <title>Perkinsus olseni comparative genomics.</title>
        <authorList>
            <person name="Bogema D.R."/>
        </authorList>
    </citation>
    <scope>NUCLEOTIDE SEQUENCE [LARGE SCALE GENOMIC DNA]</scope>
    <source>
        <strain evidence="3">ATCC PRA-179</strain>
    </source>
</reference>
<dbReference type="InterPro" id="IPR036259">
    <property type="entry name" value="MFS_trans_sf"/>
</dbReference>
<feature type="transmembrane region" description="Helical" evidence="2">
    <location>
        <begin position="399"/>
        <end position="416"/>
    </location>
</feature>
<comment type="caution">
    <text evidence="3">The sequence shown here is derived from an EMBL/GenBank/DDBJ whole genome shotgun (WGS) entry which is preliminary data.</text>
</comment>
<evidence type="ECO:0000256" key="1">
    <source>
        <dbReference type="SAM" id="MobiDB-lite"/>
    </source>
</evidence>
<feature type="transmembrane region" description="Helical" evidence="2">
    <location>
        <begin position="1546"/>
        <end position="1567"/>
    </location>
</feature>
<feature type="transmembrane region" description="Helical" evidence="2">
    <location>
        <begin position="1159"/>
        <end position="1178"/>
    </location>
</feature>
<feature type="transmembrane region" description="Helical" evidence="2">
    <location>
        <begin position="1071"/>
        <end position="1090"/>
    </location>
</feature>
<sequence length="1999" mass="220147">MMPYIARCVRRGIRWSWVISLTTASVVPVRLGRWSLPEATRGQTWPMKYLSPEVLGALERRGGALWKRKCRMCLDVMDTCPLGDLCPSERVRVRRSANRSAKARSQRTPSIVPPRERQTPQPSPPPSRGDNSSSRGSDVNVDHSVHDDVPEDGRDDSDGNGHILQSEDGGPSEPERMLRRQLHHVDSTPNVGGEGLGETAAQVTTATAVIQSTTHEEGEEQSSTPATLRRQLHHLESMPNDGDEGLGETRSHAAAAAAAAAAVVVENTDNEELDEQPSTSPALRRQLHHLGSSDFLSIMTSPTADISPKGPAGVPIDHRVSLSESNSTRAAAAAAPNHMSWVNQHHHHRANKSSAVSAPLYESKAAAFTSHVVPEGSGDHRRRSSHLGEPSAVATYKDYTYWIKIVFSLGVAQLFLEAGMRAAFMVEVSVYGNMAYLAHFIIFAVEVPISLLMAPMIYRWFELHTQAKFLSSLGALSTVLYVYQLAYAVNYPENTVDNSPMYVAAAVFLGMLYPLVEITNYAIIGRSGYFKCRDPTRPTNPLDITRQPEDGHYHNHPNNNRHHGLLGETLGLVEGTPPPVISAFSSVAFVVKHKTFLIIMPLIVVGGMVDAYFYGEYTLFVATPYLGQRAIPFLIGCLFFTQGLASWAYGMLVYKGHLRRRMTILIGAAALSSFFVFRILLFYSNRGIIENFRQDPSSPDKWRKNQDPTPWEFTMVFALTILLAMGRAAYDSQIPAVLYHHYQLTEFHVIAVGNYKAYRSMGSLFINALDLWALDKVKGIYSDERTFPTTSVVLLVLHRRRGAVRQHQQQQSRRDLSTVSDHPAAEPPSAGLYASQRRSSGGHRNSLDRTSSSARIGEYEDASYWVKLVLFIGAAKLFIEASLRASQFLEVAVIGRFSYTGRLIMYGAEILTYYFIPILYRWFELHSQAKYLLFIGGFGTVTYVYYMTDSYGPPAWGSGGIACYIIALTVVGVIYPLSSIGAIALVGRSAYYRVHDPTTKEDGILRRPSILTSEGGQRMNDDSENPLGRNLARFYGIYIGSYAGAGVLLIILGLLLLQLPKQLDLGEYKGLAFWSLGMLSLVGTFLYLGIPPCPRSDVIPGSPVPCVSPWRTFIFPIAHRRFRVYALLLVVCGMVEAYGYVDFVMYISTPRIGPRASSLVTGFALFIDGLVAFMYGWLVYRGFCTLRTVVLLGAIALVLAMAYCAALSAAVMVSSGVGEGGGKNSSSILGLNYTRVSDGPEKWIEIDDVEVYDYFVVASCIILIALGLLPYKAHLSSVTQQIYQPTPYHLQVSAHLKGLRSLGFMTSNLIAALVLLVIIIVTIHLAAAKNHLIQVYSRPFCYMDDLARSATTAHLRNNHQEYDGDEEKHNFSASGDDPEDIIPQLLPQGVNSRRATVSGAVPSVLRGGREYHTQASGPRLARSVSINDPLDHHHHHGGGGGGVSRTHTSSSVSLYQSRRRSSQGIFNTNNPTDRQWRFTSSSSVLTIESKSRAISSVSTTQATVSTYKDSSYWFKTVFALAVAKAFVEAGLRSAYVNEVSAFGGSAFFRGFLMLIIEVLVCWMCPMVHRWFELHTAVKYLLFIGGIGAAVHVYYLVLGTALSSFSKVGYISACVIAALLYPLDSVASYVIIGRSAYFRCRDPTRTGASEETLARSNFREMLSKNLSWFYGIYFSSYFGAGIINMFLGSLYSAIRSEDESLSYLMLAFWLSGMLSLTGAFLYLAIPPCPRTDAIPGTPAPQTSPIQTAVFPVRAKQYMLFAPLLLACGMVEGFLYGDFIVYLVQPMLGSRVGNFITGMLQIFTGFSAIAFALVLYKITCCRKRLVIFLGTFLLVTGLVTFSIYVISLDNNAPAGSIIKPNYQSRPSSPEKWDKIGDPTVLDYALVLTLLGVIAAGVSAYQSQIPAIVNTMYQETEYHLMANANFKGLRSAGYALQLALSFWVYPSVETERQQLSSTTRLISPVVIIGSILLAYWPLCASCIWSALPMARDPGNSDVVRDS</sequence>
<feature type="transmembrane region" description="Helical" evidence="2">
    <location>
        <begin position="1823"/>
        <end position="1844"/>
    </location>
</feature>
<feature type="transmembrane region" description="Helical" evidence="2">
    <location>
        <begin position="1035"/>
        <end position="1059"/>
    </location>
</feature>
<feature type="compositionally biased region" description="Basic and acidic residues" evidence="1">
    <location>
        <begin position="1358"/>
        <end position="1370"/>
    </location>
</feature>
<feature type="transmembrane region" description="Helical" evidence="2">
    <location>
        <begin position="1609"/>
        <end position="1631"/>
    </location>
</feature>
<feature type="transmembrane region" description="Helical" evidence="2">
    <location>
        <begin position="469"/>
        <end position="489"/>
    </location>
</feature>
<feature type="region of interest" description="Disordered" evidence="1">
    <location>
        <begin position="1425"/>
        <end position="1473"/>
    </location>
</feature>
<proteinExistence type="predicted"/>
<feature type="transmembrane region" description="Helical" evidence="2">
    <location>
        <begin position="1579"/>
        <end position="1597"/>
    </location>
</feature>
<protein>
    <submittedName>
        <fullName evidence="3">Uncharacterized protein</fullName>
    </submittedName>
</protein>
<evidence type="ECO:0000313" key="3">
    <source>
        <dbReference type="EMBL" id="KAF4665349.1"/>
    </source>
</evidence>
<feature type="compositionally biased region" description="Polar residues" evidence="1">
    <location>
        <begin position="836"/>
        <end position="849"/>
    </location>
</feature>
<feature type="transmembrane region" description="Helical" evidence="2">
    <location>
        <begin position="959"/>
        <end position="986"/>
    </location>
</feature>
<feature type="region of interest" description="Disordered" evidence="1">
    <location>
        <begin position="1357"/>
        <end position="1388"/>
    </location>
</feature>
<feature type="compositionally biased region" description="Low complexity" evidence="1">
    <location>
        <begin position="128"/>
        <end position="139"/>
    </location>
</feature>
<feature type="compositionally biased region" description="Basic and acidic residues" evidence="1">
    <location>
        <begin position="140"/>
        <end position="159"/>
    </location>
</feature>
<feature type="transmembrane region" description="Helical" evidence="2">
    <location>
        <begin position="596"/>
        <end position="615"/>
    </location>
</feature>